<feature type="signal peptide" evidence="1">
    <location>
        <begin position="1"/>
        <end position="26"/>
    </location>
</feature>
<proteinExistence type="predicted"/>
<gene>
    <name evidence="2" type="ORF">ABZZ21_38120</name>
</gene>
<evidence type="ECO:0000313" key="3">
    <source>
        <dbReference type="Proteomes" id="UP001550210"/>
    </source>
</evidence>
<dbReference type="Gene3D" id="1.10.600.10">
    <property type="entry name" value="Farnesyl Diphosphate Synthase"/>
    <property type="match status" value="1"/>
</dbReference>
<accession>A0ABV2VA99</accession>
<dbReference type="PANTHER" id="PTHR31480">
    <property type="entry name" value="BIFUNCTIONAL LYCOPENE CYCLASE/PHYTOENE SYNTHASE"/>
    <property type="match status" value="1"/>
</dbReference>
<dbReference type="EMBL" id="JBEXPZ010000068">
    <property type="protein sequence ID" value="MET9850267.1"/>
    <property type="molecule type" value="Genomic_DNA"/>
</dbReference>
<dbReference type="RefSeq" id="WP_355403336.1">
    <property type="nucleotide sequence ID" value="NZ_JBEGHN010000034.1"/>
</dbReference>
<name>A0ABV2VA99_9ACTN</name>
<sequence length="274" mass="29709">MARFRRASYVAARLLLPPYLVPHVVAATAVMHHGDNLLDTGTRAQRAAAWASWEGRVRRALGTGVGDDPLMRTLVHTMEAYPRLRGVVEAYLSTATAELEFDGFATETDLQAYVDAYSLPGFMLVASLIGPDADDGSFRAGCRTFIEAGQRLDFVNDLAEDLREGRLGVPMETLKRFSVSVEDLAAGRESAGVRELVEEQVRAARAGLSASRELSALVPGPSRALVEALVEIELLTADSALRRGAELLRGSASPPPLGTLRVLARAWRRARAER</sequence>
<reference evidence="2 3" key="1">
    <citation type="submission" date="2024-06" db="EMBL/GenBank/DDBJ databases">
        <title>The Natural Products Discovery Center: Release of the First 8490 Sequenced Strains for Exploring Actinobacteria Biosynthetic Diversity.</title>
        <authorList>
            <person name="Kalkreuter E."/>
            <person name="Kautsar S.A."/>
            <person name="Yang D."/>
            <person name="Bader C.D."/>
            <person name="Teijaro C.N."/>
            <person name="Fluegel L."/>
            <person name="Davis C.M."/>
            <person name="Simpson J.R."/>
            <person name="Lauterbach L."/>
            <person name="Steele A.D."/>
            <person name="Gui C."/>
            <person name="Meng S."/>
            <person name="Li G."/>
            <person name="Viehrig K."/>
            <person name="Ye F."/>
            <person name="Su P."/>
            <person name="Kiefer A.F."/>
            <person name="Nichols A."/>
            <person name="Cepeda A.J."/>
            <person name="Yan W."/>
            <person name="Fan B."/>
            <person name="Jiang Y."/>
            <person name="Adhikari A."/>
            <person name="Zheng C.-J."/>
            <person name="Schuster L."/>
            <person name="Cowan T.M."/>
            <person name="Smanski M.J."/>
            <person name="Chevrette M.G."/>
            <person name="De Carvalho L.P.S."/>
            <person name="Shen B."/>
        </authorList>
    </citation>
    <scope>NUCLEOTIDE SEQUENCE [LARGE SCALE GENOMIC DNA]</scope>
    <source>
        <strain evidence="2 3">NPDC006434</strain>
    </source>
</reference>
<protein>
    <submittedName>
        <fullName evidence="2">Squalene/phytoene synthase family protein</fullName>
    </submittedName>
</protein>
<dbReference type="InterPro" id="IPR008949">
    <property type="entry name" value="Isoprenoid_synthase_dom_sf"/>
</dbReference>
<dbReference type="Proteomes" id="UP001550210">
    <property type="component" value="Unassembled WGS sequence"/>
</dbReference>
<comment type="caution">
    <text evidence="2">The sequence shown here is derived from an EMBL/GenBank/DDBJ whole genome shotgun (WGS) entry which is preliminary data.</text>
</comment>
<evidence type="ECO:0000256" key="1">
    <source>
        <dbReference type="SAM" id="SignalP"/>
    </source>
</evidence>
<dbReference type="SUPFAM" id="SSF48576">
    <property type="entry name" value="Terpenoid synthases"/>
    <property type="match status" value="1"/>
</dbReference>
<keyword evidence="3" id="KW-1185">Reference proteome</keyword>
<organism evidence="2 3">
    <name type="scientific">Streptomyces ossamyceticus</name>
    <dbReference type="NCBI Taxonomy" id="249581"/>
    <lineage>
        <taxon>Bacteria</taxon>
        <taxon>Bacillati</taxon>
        <taxon>Actinomycetota</taxon>
        <taxon>Actinomycetes</taxon>
        <taxon>Kitasatosporales</taxon>
        <taxon>Streptomycetaceae</taxon>
        <taxon>Streptomyces</taxon>
    </lineage>
</organism>
<feature type="chain" id="PRO_5047222695" evidence="1">
    <location>
        <begin position="27"/>
        <end position="274"/>
    </location>
</feature>
<keyword evidence="1" id="KW-0732">Signal</keyword>
<dbReference type="InterPro" id="IPR002060">
    <property type="entry name" value="Squ/phyt_synthse"/>
</dbReference>
<dbReference type="Pfam" id="PF00494">
    <property type="entry name" value="SQS_PSY"/>
    <property type="match status" value="1"/>
</dbReference>
<evidence type="ECO:0000313" key="2">
    <source>
        <dbReference type="EMBL" id="MET9850267.1"/>
    </source>
</evidence>